<dbReference type="InterPro" id="IPR008332">
    <property type="entry name" value="MethylG_MeTrfase_N"/>
</dbReference>
<dbReference type="Gene3D" id="1.10.10.10">
    <property type="entry name" value="Winged helix-like DNA-binding domain superfamily/Winged helix DNA-binding domain"/>
    <property type="match status" value="1"/>
</dbReference>
<dbReference type="Gene3D" id="3.30.160.70">
    <property type="entry name" value="Methylated DNA-protein cysteine methyltransferase domain"/>
    <property type="match status" value="1"/>
</dbReference>
<dbReference type="GO" id="GO:0005737">
    <property type="term" value="C:cytoplasm"/>
    <property type="evidence" value="ECO:0007669"/>
    <property type="project" value="UniProtKB-SubCell"/>
</dbReference>
<keyword evidence="6 9" id="KW-0227">DNA damage</keyword>
<feature type="domain" description="Methylguanine DNA methyltransferase ribonuclease-like" evidence="11">
    <location>
        <begin position="3"/>
        <end position="71"/>
    </location>
</feature>
<dbReference type="EC" id="2.1.1.63" evidence="9"/>
<dbReference type="InterPro" id="IPR036388">
    <property type="entry name" value="WH-like_DNA-bd_sf"/>
</dbReference>
<dbReference type="NCBIfam" id="TIGR00589">
    <property type="entry name" value="ogt"/>
    <property type="match status" value="1"/>
</dbReference>
<keyword evidence="4 9" id="KW-0489">Methyltransferase</keyword>
<dbReference type="FunFam" id="1.10.10.10:FF:000214">
    <property type="entry name" value="Methylated-DNA--protein-cysteine methyltransferase"/>
    <property type="match status" value="1"/>
</dbReference>
<reference evidence="13 14" key="1">
    <citation type="submission" date="2017-12" db="EMBL/GenBank/DDBJ databases">
        <title>FDA dAtabase for Regulatory Grade micrObial Sequences (FDA-ARGOS): Supporting development and validation of Infectious Disease Dx tests.</title>
        <authorList>
            <person name="Hoffmann M."/>
            <person name="Allard M."/>
            <person name="Evans P."/>
            <person name="Brown E."/>
            <person name="Tallon L.J."/>
            <person name="Sadzewicz L."/>
            <person name="Sengamalay N."/>
            <person name="Ott S."/>
            <person name="Godinez A."/>
            <person name="Nagaraj S."/>
            <person name="Vavikolanu K."/>
            <person name="Aluvathingal J."/>
            <person name="Nadendla S."/>
            <person name="Hobson J."/>
            <person name="Sichtig H."/>
        </authorList>
    </citation>
    <scope>NUCLEOTIDE SEQUENCE [LARGE SCALE GENOMIC DNA]</scope>
    <source>
        <strain evidence="14">ATCC 29307</strain>
        <strain evidence="13">FDAARGOS_118</strain>
    </source>
</reference>
<dbReference type="EMBL" id="DACRBY010000011">
    <property type="protein sequence ID" value="HAS8540175.1"/>
    <property type="molecule type" value="Genomic_DNA"/>
</dbReference>
<keyword evidence="3 9" id="KW-0963">Cytoplasm</keyword>
<dbReference type="CDD" id="cd06445">
    <property type="entry name" value="ATase"/>
    <property type="match status" value="1"/>
</dbReference>
<dbReference type="Pfam" id="PF01035">
    <property type="entry name" value="DNA_binding_1"/>
    <property type="match status" value="1"/>
</dbReference>
<dbReference type="PANTHER" id="PTHR10815:SF5">
    <property type="entry name" value="METHYLATED-DNA--PROTEIN-CYSTEINE METHYLTRANSFERASE"/>
    <property type="match status" value="1"/>
</dbReference>
<reference evidence="12" key="3">
    <citation type="submission" date="2019-01" db="EMBL/GenBank/DDBJ databases">
        <authorList>
            <consortium name="NCBI Pathogen Detection Project"/>
        </authorList>
    </citation>
    <scope>NUCLEOTIDE SEQUENCE</scope>
    <source>
        <strain evidence="12">BCW_3452</strain>
    </source>
</reference>
<dbReference type="RefSeq" id="WP_038969779.1">
    <property type="nucleotide sequence ID" value="NZ_CP019122.1"/>
</dbReference>
<dbReference type="AlphaFoldDB" id="A0A087IJ61"/>
<evidence type="ECO:0000256" key="5">
    <source>
        <dbReference type="ARBA" id="ARBA00022679"/>
    </source>
</evidence>
<evidence type="ECO:0000256" key="8">
    <source>
        <dbReference type="ARBA" id="ARBA00049348"/>
    </source>
</evidence>
<dbReference type="SUPFAM" id="SSF53155">
    <property type="entry name" value="Methylated DNA-protein cysteine methyltransferase domain"/>
    <property type="match status" value="1"/>
</dbReference>
<protein>
    <recommendedName>
        <fullName evidence="9">Methylated-DNA--protein-cysteine methyltransferase</fullName>
        <ecNumber evidence="9">2.1.1.63</ecNumber>
    </recommendedName>
    <alternativeName>
        <fullName evidence="9">6-O-methylguanine-DNA methyltransferase</fullName>
        <shortName evidence="9">MGMT</shortName>
    </alternativeName>
    <alternativeName>
        <fullName evidence="9">O-6-methylguanine-DNA-alkyltransferase</fullName>
    </alternativeName>
</protein>
<keyword evidence="7 9" id="KW-0234">DNA repair</keyword>
<evidence type="ECO:0000313" key="13">
    <source>
        <dbReference type="EMBL" id="PNM77140.1"/>
    </source>
</evidence>
<dbReference type="InterPro" id="IPR023546">
    <property type="entry name" value="MGMT"/>
</dbReference>
<keyword evidence="14" id="KW-1185">Reference proteome</keyword>
<organism evidence="12">
    <name type="scientific">Vibrio vulnificus</name>
    <dbReference type="NCBI Taxonomy" id="672"/>
    <lineage>
        <taxon>Bacteria</taxon>
        <taxon>Pseudomonadati</taxon>
        <taxon>Pseudomonadota</taxon>
        <taxon>Gammaproteobacteria</taxon>
        <taxon>Vibrionales</taxon>
        <taxon>Vibrionaceae</taxon>
        <taxon>Vibrio</taxon>
    </lineage>
</organism>
<name>A0A087IJ61_VIBVL</name>
<dbReference type="Pfam" id="PF02870">
    <property type="entry name" value="Methyltransf_1N"/>
    <property type="match status" value="1"/>
</dbReference>
<comment type="function">
    <text evidence="9">Involved in the cellular defense against the biological effects of O6-methylguanine (O6-MeG) and O4-methylthymine (O4-MeT) in DNA. Repairs the methylated nucleobase in DNA by stoichiometrically transferring the methyl group to a cysteine residue in the enzyme. This is a suicide reaction: the enzyme is irreversibly inactivated.</text>
</comment>
<comment type="subcellular location">
    <subcellularLocation>
        <location evidence="9">Cytoplasm</location>
    </subcellularLocation>
</comment>
<dbReference type="EMBL" id="LOSH02000001">
    <property type="protein sequence ID" value="PNM77140.1"/>
    <property type="molecule type" value="Genomic_DNA"/>
</dbReference>
<evidence type="ECO:0000259" key="10">
    <source>
        <dbReference type="Pfam" id="PF01035"/>
    </source>
</evidence>
<evidence type="ECO:0000256" key="4">
    <source>
        <dbReference type="ARBA" id="ARBA00022603"/>
    </source>
</evidence>
<accession>A0A087IJ61</accession>
<gene>
    <name evidence="13" type="ORF">AL548_000795</name>
    <name evidence="12" type="ORF">I7730_10280</name>
</gene>
<comment type="caution">
    <text evidence="12">The sequence shown here is derived from an EMBL/GenBank/DDBJ whole genome shotgun (WGS) entry which is preliminary data.</text>
</comment>
<dbReference type="OrthoDB" id="9811249at2"/>
<dbReference type="HAMAP" id="MF_00772">
    <property type="entry name" value="OGT"/>
    <property type="match status" value="1"/>
</dbReference>
<feature type="active site" description="Nucleophile; methyl group acceptor" evidence="9">
    <location>
        <position position="127"/>
    </location>
</feature>
<dbReference type="PANTHER" id="PTHR10815">
    <property type="entry name" value="METHYLATED-DNA--PROTEIN-CYSTEINE METHYLTRANSFERASE"/>
    <property type="match status" value="1"/>
</dbReference>
<evidence type="ECO:0000259" key="11">
    <source>
        <dbReference type="Pfam" id="PF02870"/>
    </source>
</evidence>
<comment type="catalytic activity">
    <reaction evidence="8 9">
        <text>a 6-O-methyl-2'-deoxyguanosine in DNA + L-cysteinyl-[protein] = S-methyl-L-cysteinyl-[protein] + a 2'-deoxyguanosine in DNA</text>
        <dbReference type="Rhea" id="RHEA:24000"/>
        <dbReference type="Rhea" id="RHEA-COMP:10131"/>
        <dbReference type="Rhea" id="RHEA-COMP:10132"/>
        <dbReference type="Rhea" id="RHEA-COMP:11367"/>
        <dbReference type="Rhea" id="RHEA-COMP:11368"/>
        <dbReference type="ChEBI" id="CHEBI:29950"/>
        <dbReference type="ChEBI" id="CHEBI:82612"/>
        <dbReference type="ChEBI" id="CHEBI:85445"/>
        <dbReference type="ChEBI" id="CHEBI:85448"/>
        <dbReference type="EC" id="2.1.1.63"/>
    </reaction>
</comment>
<evidence type="ECO:0000256" key="9">
    <source>
        <dbReference type="HAMAP-Rule" id="MF_00772"/>
    </source>
</evidence>
<evidence type="ECO:0000256" key="2">
    <source>
        <dbReference type="ARBA" id="ARBA00008711"/>
    </source>
</evidence>
<evidence type="ECO:0000313" key="12">
    <source>
        <dbReference type="EMBL" id="HAS8540175.1"/>
    </source>
</evidence>
<dbReference type="SUPFAM" id="SSF46767">
    <property type="entry name" value="Methylated DNA-protein cysteine methyltransferase, C-terminal domain"/>
    <property type="match status" value="1"/>
</dbReference>
<evidence type="ECO:0000256" key="7">
    <source>
        <dbReference type="ARBA" id="ARBA00023204"/>
    </source>
</evidence>
<dbReference type="InterPro" id="IPR036631">
    <property type="entry name" value="MGMT_N_sf"/>
</dbReference>
<evidence type="ECO:0000256" key="3">
    <source>
        <dbReference type="ARBA" id="ARBA00022490"/>
    </source>
</evidence>
<dbReference type="InterPro" id="IPR001497">
    <property type="entry name" value="MethylDNA_cys_MeTrfase_AS"/>
</dbReference>
<keyword evidence="5 9" id="KW-0808">Transferase</keyword>
<evidence type="ECO:0000256" key="1">
    <source>
        <dbReference type="ARBA" id="ARBA00001286"/>
    </source>
</evidence>
<reference evidence="12" key="2">
    <citation type="journal article" date="2018" name="Genome Biol.">
        <title>SKESA: strategic k-mer extension for scrupulous assemblies.</title>
        <authorList>
            <person name="Souvorov A."/>
            <person name="Agarwala R."/>
            <person name="Lipman D.J."/>
        </authorList>
    </citation>
    <scope>NUCLEOTIDE SEQUENCE</scope>
    <source>
        <strain evidence="12">BCW_3452</strain>
    </source>
</reference>
<dbReference type="GO" id="GO:0032259">
    <property type="term" value="P:methylation"/>
    <property type="evidence" value="ECO:0007669"/>
    <property type="project" value="UniProtKB-KW"/>
</dbReference>
<proteinExistence type="inferred from homology"/>
<comment type="catalytic activity">
    <reaction evidence="1 9">
        <text>a 4-O-methyl-thymidine in DNA + L-cysteinyl-[protein] = a thymidine in DNA + S-methyl-L-cysteinyl-[protein]</text>
        <dbReference type="Rhea" id="RHEA:53428"/>
        <dbReference type="Rhea" id="RHEA-COMP:10131"/>
        <dbReference type="Rhea" id="RHEA-COMP:10132"/>
        <dbReference type="Rhea" id="RHEA-COMP:13555"/>
        <dbReference type="Rhea" id="RHEA-COMP:13556"/>
        <dbReference type="ChEBI" id="CHEBI:29950"/>
        <dbReference type="ChEBI" id="CHEBI:82612"/>
        <dbReference type="ChEBI" id="CHEBI:137386"/>
        <dbReference type="ChEBI" id="CHEBI:137387"/>
        <dbReference type="EC" id="2.1.1.63"/>
    </reaction>
</comment>
<feature type="domain" description="Methylated-DNA-[protein]-cysteine S-methyltransferase DNA binding" evidence="10">
    <location>
        <begin position="76"/>
        <end position="155"/>
    </location>
</feature>
<dbReference type="Proteomes" id="UP000054370">
    <property type="component" value="Unassembled WGS sequence"/>
</dbReference>
<evidence type="ECO:0000313" key="14">
    <source>
        <dbReference type="Proteomes" id="UP000054370"/>
    </source>
</evidence>
<comment type="similarity">
    <text evidence="2 9">Belongs to the MGMT family.</text>
</comment>
<evidence type="ECO:0000256" key="6">
    <source>
        <dbReference type="ARBA" id="ARBA00022763"/>
    </source>
</evidence>
<dbReference type="GO" id="GO:0006307">
    <property type="term" value="P:DNA alkylation repair"/>
    <property type="evidence" value="ECO:0007669"/>
    <property type="project" value="UniProtKB-UniRule"/>
</dbReference>
<dbReference type="Proteomes" id="UP000863257">
    <property type="component" value="Unassembled WGS sequence"/>
</dbReference>
<sequence length="161" mass="17628">MKYYTQFSSPFGLVTVQANDQGLLGIWFEQHTTLPTELGCDAASHPVISETRQQLEQYFSGQRQQFDLPLAAQGTEFQQKVWQALTLIPYGQTCSYQDLANAIGNPKAVRAVGLANGKNPISIVVPCHRVIGKNGKLTGYAGGLERKQQLLALESGGEMSR</sequence>
<dbReference type="InterPro" id="IPR036217">
    <property type="entry name" value="MethylDNA_cys_MeTrfase_DNAb"/>
</dbReference>
<dbReference type="PROSITE" id="PS00374">
    <property type="entry name" value="MGMT"/>
    <property type="match status" value="1"/>
</dbReference>
<comment type="miscellaneous">
    <text evidence="9">This enzyme catalyzes only one turnover and therefore is not strictly catalytic. According to one definition, an enzyme is a biocatalyst that acts repeatedly and over many reaction cycles.</text>
</comment>
<dbReference type="InterPro" id="IPR014048">
    <property type="entry name" value="MethylDNA_cys_MeTrfase_DNA-bd"/>
</dbReference>
<dbReference type="GO" id="GO:0003908">
    <property type="term" value="F:methylated-DNA-[protein]-cysteine S-methyltransferase activity"/>
    <property type="evidence" value="ECO:0007669"/>
    <property type="project" value="UniProtKB-UniRule"/>
</dbReference>